<dbReference type="EMBL" id="CALNXI010000171">
    <property type="protein sequence ID" value="CAH3021152.1"/>
    <property type="molecule type" value="Genomic_DNA"/>
</dbReference>
<dbReference type="InterPro" id="IPR024462">
    <property type="entry name" value="GH116_N"/>
</dbReference>
<dbReference type="InterPro" id="IPR008928">
    <property type="entry name" value="6-hairpin_glycosidase_sf"/>
</dbReference>
<reference evidence="3 4" key="1">
    <citation type="submission" date="2022-05" db="EMBL/GenBank/DDBJ databases">
        <authorList>
            <consortium name="Genoscope - CEA"/>
            <person name="William W."/>
        </authorList>
    </citation>
    <scope>NUCLEOTIDE SEQUENCE [LARGE SCALE GENOMIC DNA]</scope>
</reference>
<dbReference type="Pfam" id="PF12215">
    <property type="entry name" value="Glyco_hydr_116N"/>
    <property type="match status" value="1"/>
</dbReference>
<comment type="caution">
    <text evidence="3">The sequence shown here is derived from an EMBL/GenBank/DDBJ whole genome shotgun (WGS) entry which is preliminary data.</text>
</comment>
<keyword evidence="4" id="KW-1185">Reference proteome</keyword>
<dbReference type="InterPro" id="IPR012341">
    <property type="entry name" value="6hp_glycosidase-like_sf"/>
</dbReference>
<dbReference type="Proteomes" id="UP001159427">
    <property type="component" value="Unassembled WGS sequence"/>
</dbReference>
<evidence type="ECO:0000313" key="4">
    <source>
        <dbReference type="Proteomes" id="UP001159427"/>
    </source>
</evidence>
<evidence type="ECO:0000313" key="3">
    <source>
        <dbReference type="EMBL" id="CAH3021152.1"/>
    </source>
</evidence>
<protein>
    <submittedName>
        <fullName evidence="3">Uncharacterized protein</fullName>
    </submittedName>
</protein>
<dbReference type="Gene3D" id="3.50.4.10">
    <property type="entry name" value="Hepatocyte Growth Factor"/>
    <property type="match status" value="1"/>
</dbReference>
<organism evidence="3 4">
    <name type="scientific">Porites evermanni</name>
    <dbReference type="NCBI Taxonomy" id="104178"/>
    <lineage>
        <taxon>Eukaryota</taxon>
        <taxon>Metazoa</taxon>
        <taxon>Cnidaria</taxon>
        <taxon>Anthozoa</taxon>
        <taxon>Hexacorallia</taxon>
        <taxon>Scleractinia</taxon>
        <taxon>Fungiina</taxon>
        <taxon>Poritidae</taxon>
        <taxon>Porites</taxon>
    </lineage>
</organism>
<feature type="domain" description="Glycosyl-hydrolase family 116 N-terminal" evidence="2">
    <location>
        <begin position="82"/>
        <end position="406"/>
    </location>
</feature>
<dbReference type="InterPro" id="IPR006775">
    <property type="entry name" value="GH116_catalytic"/>
</dbReference>
<gene>
    <name evidence="3" type="ORF">PEVE_00010144</name>
</gene>
<evidence type="ECO:0000259" key="2">
    <source>
        <dbReference type="Pfam" id="PF12215"/>
    </source>
</evidence>
<dbReference type="SUPFAM" id="SSF48208">
    <property type="entry name" value="Six-hairpin glycosidases"/>
    <property type="match status" value="1"/>
</dbReference>
<feature type="non-terminal residue" evidence="3">
    <location>
        <position position="1"/>
    </location>
</feature>
<feature type="domain" description="Glycosyl-hydrolase family 116 catalytic region" evidence="1">
    <location>
        <begin position="543"/>
        <end position="693"/>
    </location>
</feature>
<dbReference type="Pfam" id="PF04685">
    <property type="entry name" value="DUF608"/>
    <property type="match status" value="1"/>
</dbReference>
<dbReference type="PANTHER" id="PTHR12654">
    <property type="entry name" value="BILE ACID BETA-GLUCOSIDASE-RELATED"/>
    <property type="match status" value="1"/>
</dbReference>
<dbReference type="InterPro" id="IPR052566">
    <property type="entry name" value="Non-lysos_glucosylceramidase"/>
</dbReference>
<dbReference type="PANTHER" id="PTHR12654:SF0">
    <property type="entry name" value="NON-LYSOSOMAL GLUCOSYLCERAMIDASE"/>
    <property type="match status" value="1"/>
</dbReference>
<evidence type="ECO:0000259" key="1">
    <source>
        <dbReference type="Pfam" id="PF04685"/>
    </source>
</evidence>
<feature type="non-terminal residue" evidence="3">
    <location>
        <position position="700"/>
    </location>
</feature>
<dbReference type="Gene3D" id="1.50.10.10">
    <property type="match status" value="1"/>
</dbReference>
<sequence>SLLGKTEDLIHSLNALQFLNGPSFVFANQSFGWQEFCVLYAEPENISTIRSGWDTLGLRSYLFESPEDPKKQRSPPKGMRSAVPLGGLGTGSFELRGDGSIHEWTIENQTPAGSAKLNFAALELAVFSVRVKTGTSSSAALLRTHPPMGYPGVDSIGYSGSYPVSKLTIKDQRFGDVLLDLFAFSAMKPRDYKTSATPAIAFTLRIHNPTRKSVQVSFMLNLPLGIQPDTVRLGSPDKTIKSTNVIQCSRACIDNKQCMSWQMAKENKTCQLFYQVPPHAWHTGFISGQKSTWTAHDSMLTLNKPGNYPQSGNTTIATGGKRVSPSFMVSDSFEQIWKQFEEHGYLVSTSKTFESGFHGATAVNVTVKPGKERTLTLVLGWFYPNRDFTAEIVGNYYSNLYEHSEEPASFLLRNLSPTLQAISAWHASMIIDSNSKSVQTLPVWLQDVLVNGLSFWRSGLYLRDERWRQFESLDCIDIDSVHNDFQREIPYVLFYPDLVENVMRAWAKYQSDDGHIVETLAAGCYSPTRKIDSGPPNQRIMGDVTTVFITETYHIYLWTNNSVFLKDMWPHVIKAIAWMIDGGTKGTGLPYRLQCTYDQLFLNLYDHNTFNSFLYVLALRAAKELCKIMDELDLLKEVSAALEVANYRISEELWSEEDGYYHAWWDKEKGSPSWLMSDSLYAQVWAYTLGLGHLDDPKRL</sequence>
<proteinExistence type="predicted"/>
<accession>A0ABN8LYY8</accession>
<name>A0ABN8LYY8_9CNID</name>